<dbReference type="InterPro" id="IPR003797">
    <property type="entry name" value="DegV"/>
</dbReference>
<evidence type="ECO:0000256" key="1">
    <source>
        <dbReference type="ARBA" id="ARBA00003238"/>
    </source>
</evidence>
<evidence type="ECO:0000313" key="3">
    <source>
        <dbReference type="EMBL" id="AZP05653.1"/>
    </source>
</evidence>
<dbReference type="GO" id="GO:0008289">
    <property type="term" value="F:lipid binding"/>
    <property type="evidence" value="ECO:0007669"/>
    <property type="project" value="UniProtKB-KW"/>
</dbReference>
<dbReference type="EMBL" id="CP034465">
    <property type="protein sequence ID" value="AZP05653.1"/>
    <property type="molecule type" value="Genomic_DNA"/>
</dbReference>
<dbReference type="PROSITE" id="PS51482">
    <property type="entry name" value="DEGV"/>
    <property type="match status" value="1"/>
</dbReference>
<dbReference type="AlphaFoldDB" id="A0A3S9HEQ8"/>
<organism evidence="3 4">
    <name type="scientific">Jeotgalibaca ciconiae</name>
    <dbReference type="NCBI Taxonomy" id="2496265"/>
    <lineage>
        <taxon>Bacteria</taxon>
        <taxon>Bacillati</taxon>
        <taxon>Bacillota</taxon>
        <taxon>Bacilli</taxon>
        <taxon>Lactobacillales</taxon>
        <taxon>Carnobacteriaceae</taxon>
        <taxon>Jeotgalibaca</taxon>
    </lineage>
</organism>
<dbReference type="InterPro" id="IPR050270">
    <property type="entry name" value="DegV_domain_contain"/>
</dbReference>
<dbReference type="Gene3D" id="3.40.50.10170">
    <property type="match status" value="1"/>
</dbReference>
<dbReference type="NCBIfam" id="TIGR00762">
    <property type="entry name" value="DegV"/>
    <property type="match status" value="1"/>
</dbReference>
<accession>A0A3S9HEQ8</accession>
<evidence type="ECO:0000313" key="4">
    <source>
        <dbReference type="Proteomes" id="UP000273326"/>
    </source>
</evidence>
<dbReference type="Gene3D" id="3.30.1180.10">
    <property type="match status" value="1"/>
</dbReference>
<keyword evidence="2" id="KW-0446">Lipid-binding</keyword>
<dbReference type="SUPFAM" id="SSF82549">
    <property type="entry name" value="DAK1/DegV-like"/>
    <property type="match status" value="1"/>
</dbReference>
<gene>
    <name evidence="3" type="ORF">EJN90_02575</name>
</gene>
<sequence>MRIVTDSAADITLAEAEKLEIEIVPLKITFEGTELKQETEADYDEFFEKLKVASELPITSRPSPNQYIEIFKDAEKKGQEVLVLTLSSGLSGTYESAVLAQKMSTYKEHIRVVDTKQAILTQRMLVEYALKLRDSGENLEAIVNKIEDVRERIVVCGVVDTLKYLKMGGRIPKSLAFIGETLKIKPVIILENTKLRELAKKRGTAAGKKRLYQEFEKESVDPSFPVYFGYTLNRKQGQEFMKETVEKYRLADAKLFPVGSVIGTHVGPDCLALAFVREK</sequence>
<keyword evidence="4" id="KW-1185">Reference proteome</keyword>
<evidence type="ECO:0000256" key="2">
    <source>
        <dbReference type="ARBA" id="ARBA00023121"/>
    </source>
</evidence>
<dbReference type="OrthoDB" id="9780660at2"/>
<reference evidence="4" key="1">
    <citation type="submission" date="2018-12" db="EMBL/GenBank/DDBJ databases">
        <title>Complete genome sequencing of Jeotgalibaca sp. H21T32.</title>
        <authorList>
            <person name="Bae J.-W."/>
            <person name="Lee S.-Y."/>
        </authorList>
    </citation>
    <scope>NUCLEOTIDE SEQUENCE [LARGE SCALE GENOMIC DNA]</scope>
    <source>
        <strain evidence="4">H21T32</strain>
    </source>
</reference>
<dbReference type="InterPro" id="IPR043168">
    <property type="entry name" value="DegV_C"/>
</dbReference>
<dbReference type="KEGG" id="jeh:EJN90_02575"/>
<dbReference type="Pfam" id="PF02645">
    <property type="entry name" value="DegV"/>
    <property type="match status" value="1"/>
</dbReference>
<dbReference type="PANTHER" id="PTHR33434:SF2">
    <property type="entry name" value="FATTY ACID-BINDING PROTEIN TM_1468"/>
    <property type="match status" value="1"/>
</dbReference>
<proteinExistence type="predicted"/>
<dbReference type="PANTHER" id="PTHR33434">
    <property type="entry name" value="DEGV DOMAIN-CONTAINING PROTEIN DR_1986-RELATED"/>
    <property type="match status" value="1"/>
</dbReference>
<protein>
    <submittedName>
        <fullName evidence="3">DegV family protein</fullName>
    </submittedName>
</protein>
<name>A0A3S9HEQ8_9LACT</name>
<comment type="function">
    <text evidence="1">May bind long-chain fatty acids, such as palmitate, and may play a role in lipid transport or fatty acid metabolism.</text>
</comment>
<dbReference type="Proteomes" id="UP000273326">
    <property type="component" value="Chromosome"/>
</dbReference>